<accession>A0ACC6M3V1</accession>
<dbReference type="EMBL" id="JAWZSR010000003">
    <property type="protein sequence ID" value="MDX8045545.1"/>
    <property type="molecule type" value="Genomic_DNA"/>
</dbReference>
<evidence type="ECO:0000313" key="2">
    <source>
        <dbReference type="Proteomes" id="UP001277972"/>
    </source>
</evidence>
<proteinExistence type="predicted"/>
<sequence>MVNDQEREYWLHSMLKIADPVLQHLKERTLKRDMPVEMKEGTNREQFAHLEALARLLVGMAPWLEQVCENGEEEKLRVEYAELARMAIDAGTDPQSPDYMNFSDDFQPIVDTAFLAHALLRAPNELWKKLDERIKQNVIQALKATRTRKPIFSNWLLFSAVIEAFLYKAGEKDWDPMRIDYALNQFQQWYLGDGVYSDGPEYHHDYYNSFVIHPMLVDLIETVGSEYREWGGLKELIIQRSQRYAMIQERTISPEGTFPPVGRSLAYRFGVFQCLAQHALRGDLPSELKPGQVRSALTAVIKKTIEAPGTFTESGWLTIGFFGHQPGIGEGYISTGSVYLCSAAFLPLGLPASDPFWRDSPMEWTAKRVWSGKEIPLDHAW</sequence>
<keyword evidence="2" id="KW-1185">Reference proteome</keyword>
<protein>
    <submittedName>
        <fullName evidence="1">DUF2264 domain-containing protein</fullName>
    </submittedName>
</protein>
<dbReference type="Proteomes" id="UP001277972">
    <property type="component" value="Unassembled WGS sequence"/>
</dbReference>
<comment type="caution">
    <text evidence="1">The sequence shown here is derived from an EMBL/GenBank/DDBJ whole genome shotgun (WGS) entry which is preliminary data.</text>
</comment>
<name>A0ACC6M3V1_9BACI</name>
<evidence type="ECO:0000313" key="1">
    <source>
        <dbReference type="EMBL" id="MDX8045545.1"/>
    </source>
</evidence>
<reference evidence="1" key="1">
    <citation type="submission" date="2023-11" db="EMBL/GenBank/DDBJ databases">
        <title>Gracilibacillus pellucida a moderately halophilic bacterium isolated from saline soil in Xinjiang province.</title>
        <authorList>
            <person name="Zhang Z."/>
            <person name="Tan F."/>
            <person name="Wang Y."/>
            <person name="Xia M."/>
        </authorList>
    </citation>
    <scope>NUCLEOTIDE SEQUENCE</scope>
    <source>
        <strain evidence="1">S3-1-1</strain>
    </source>
</reference>
<gene>
    <name evidence="1" type="ORF">SH601_06050</name>
</gene>
<organism evidence="1 2">
    <name type="scientific">Gracilibacillus pellucidus</name>
    <dbReference type="NCBI Taxonomy" id="3095368"/>
    <lineage>
        <taxon>Bacteria</taxon>
        <taxon>Bacillati</taxon>
        <taxon>Bacillota</taxon>
        <taxon>Bacilli</taxon>
        <taxon>Bacillales</taxon>
        <taxon>Bacillaceae</taxon>
        <taxon>Gracilibacillus</taxon>
    </lineage>
</organism>